<dbReference type="Gene3D" id="3.90.180.10">
    <property type="entry name" value="Medium-chain alcohol dehydrogenases, catalytic domain"/>
    <property type="match status" value="1"/>
</dbReference>
<dbReference type="OrthoDB" id="9805663at2"/>
<dbReference type="Pfam" id="PF16884">
    <property type="entry name" value="ADH_N_2"/>
    <property type="match status" value="1"/>
</dbReference>
<dbReference type="AlphaFoldDB" id="A0A545B0B3"/>
<comment type="caution">
    <text evidence="3">The sequence shown here is derived from an EMBL/GenBank/DDBJ whole genome shotgun (WGS) entry which is preliminary data.</text>
</comment>
<proteinExistence type="predicted"/>
<dbReference type="InterPro" id="IPR020843">
    <property type="entry name" value="ER"/>
</dbReference>
<accession>A0A545B0B3</accession>
<dbReference type="InterPro" id="IPR045010">
    <property type="entry name" value="MDR_fam"/>
</dbReference>
<dbReference type="InterPro" id="IPR041694">
    <property type="entry name" value="ADH_N_2"/>
</dbReference>
<evidence type="ECO:0000259" key="2">
    <source>
        <dbReference type="SMART" id="SM00829"/>
    </source>
</evidence>
<dbReference type="EMBL" id="VIRS01000001">
    <property type="protein sequence ID" value="TQS47023.1"/>
    <property type="molecule type" value="Genomic_DNA"/>
</dbReference>
<dbReference type="InterPro" id="IPR013149">
    <property type="entry name" value="ADH-like_C"/>
</dbReference>
<dbReference type="GO" id="GO:0016628">
    <property type="term" value="F:oxidoreductase activity, acting on the CH-CH group of donors, NAD or NADP as acceptor"/>
    <property type="evidence" value="ECO:0007669"/>
    <property type="project" value="InterPro"/>
</dbReference>
<sequence>MRTREVRLAGPDELVVVETELAEPGPGHVLVRNRWMALGAVMRTLLDGTGPLPGYRVGEPLFGKAVGEVIAGDGAPVGTLVSHGLGWREHAITERFEIVEPGAELRALSSGFVAYGALRAAGLRSGETVYVSSVAGAVGSTAARLAKALGAARVVGSAGTPEKVAALTAAFGYDEAFDRQTETRPADIDVAIDLVGEPPVAAMRPGGRIALVGALAQQLGGATPAPLDLLGVIGRGVTMVGLDLAAHRHLEPEYRTLAVDPPHSVVHGLDAAPDALRGLFAGRFTGLVVITLG</sequence>
<dbReference type="Gene3D" id="3.40.50.720">
    <property type="entry name" value="NAD(P)-binding Rossmann-like Domain"/>
    <property type="match status" value="1"/>
</dbReference>
<gene>
    <name evidence="3" type="ORF">FL583_01815</name>
</gene>
<dbReference type="PANTHER" id="PTHR43205:SF7">
    <property type="entry name" value="PROSTAGLANDIN REDUCTASE 1"/>
    <property type="match status" value="1"/>
</dbReference>
<protein>
    <submittedName>
        <fullName evidence="3">Zinc-binding dehydrogenase</fullName>
    </submittedName>
</protein>
<dbReference type="Proteomes" id="UP000317982">
    <property type="component" value="Unassembled WGS sequence"/>
</dbReference>
<feature type="domain" description="Enoyl reductase (ER)" evidence="2">
    <location>
        <begin position="10"/>
        <end position="290"/>
    </location>
</feature>
<dbReference type="InParanoid" id="A0A545B0B3"/>
<dbReference type="Pfam" id="PF00107">
    <property type="entry name" value="ADH_zinc_N"/>
    <property type="match status" value="1"/>
</dbReference>
<evidence type="ECO:0000313" key="3">
    <source>
        <dbReference type="EMBL" id="TQS47023.1"/>
    </source>
</evidence>
<dbReference type="InterPro" id="IPR036291">
    <property type="entry name" value="NAD(P)-bd_dom_sf"/>
</dbReference>
<reference evidence="3 4" key="1">
    <citation type="submission" date="2019-07" db="EMBL/GenBank/DDBJ databases">
        <title>Cryptosporangium phraense sp. nov., isolated from plant litter.</title>
        <authorList>
            <person name="Suriyachadkun C."/>
        </authorList>
    </citation>
    <scope>NUCLEOTIDE SEQUENCE [LARGE SCALE GENOMIC DNA]</scope>
    <source>
        <strain evidence="3 4">A-T 5661</strain>
    </source>
</reference>
<dbReference type="PANTHER" id="PTHR43205">
    <property type="entry name" value="PROSTAGLANDIN REDUCTASE"/>
    <property type="match status" value="1"/>
</dbReference>
<keyword evidence="4" id="KW-1185">Reference proteome</keyword>
<dbReference type="InterPro" id="IPR011032">
    <property type="entry name" value="GroES-like_sf"/>
</dbReference>
<keyword evidence="1" id="KW-0560">Oxidoreductase</keyword>
<name>A0A545B0B3_9ACTN</name>
<dbReference type="SUPFAM" id="SSF51735">
    <property type="entry name" value="NAD(P)-binding Rossmann-fold domains"/>
    <property type="match status" value="1"/>
</dbReference>
<dbReference type="RefSeq" id="WP_142702641.1">
    <property type="nucleotide sequence ID" value="NZ_VIRS01000001.1"/>
</dbReference>
<dbReference type="SUPFAM" id="SSF50129">
    <property type="entry name" value="GroES-like"/>
    <property type="match status" value="1"/>
</dbReference>
<evidence type="ECO:0000313" key="4">
    <source>
        <dbReference type="Proteomes" id="UP000317982"/>
    </source>
</evidence>
<dbReference type="SMART" id="SM00829">
    <property type="entry name" value="PKS_ER"/>
    <property type="match status" value="1"/>
</dbReference>
<organism evidence="3 4">
    <name type="scientific">Cryptosporangium phraense</name>
    <dbReference type="NCBI Taxonomy" id="2593070"/>
    <lineage>
        <taxon>Bacteria</taxon>
        <taxon>Bacillati</taxon>
        <taxon>Actinomycetota</taxon>
        <taxon>Actinomycetes</taxon>
        <taxon>Cryptosporangiales</taxon>
        <taxon>Cryptosporangiaceae</taxon>
        <taxon>Cryptosporangium</taxon>
    </lineage>
</organism>
<evidence type="ECO:0000256" key="1">
    <source>
        <dbReference type="ARBA" id="ARBA00023002"/>
    </source>
</evidence>